<proteinExistence type="predicted"/>
<protein>
    <submittedName>
        <fullName evidence="1">Uncharacterized protein</fullName>
    </submittedName>
</protein>
<comment type="caution">
    <text evidence="1">The sequence shown here is derived from an EMBL/GenBank/DDBJ whole genome shotgun (WGS) entry which is preliminary data.</text>
</comment>
<evidence type="ECO:0000313" key="1">
    <source>
        <dbReference type="EMBL" id="KAK4269947.1"/>
    </source>
</evidence>
<dbReference type="AlphaFoldDB" id="A0AAE1MJD0"/>
<reference evidence="1" key="1">
    <citation type="submission" date="2023-10" db="EMBL/GenBank/DDBJ databases">
        <title>Chromosome-level genome of the transformable northern wattle, Acacia crassicarpa.</title>
        <authorList>
            <person name="Massaro I."/>
            <person name="Sinha N.R."/>
            <person name="Poethig S."/>
            <person name="Leichty A.R."/>
        </authorList>
    </citation>
    <scope>NUCLEOTIDE SEQUENCE</scope>
    <source>
        <strain evidence="1">Acra3RX</strain>
        <tissue evidence="1">Leaf</tissue>
    </source>
</reference>
<sequence length="87" mass="9891">MKEYGIAESWTELFEFDHSHYGVISDILALTRSGKLVMRLSDGTIVFVDPTKELVEPLARPAYSYSYAGFYVESLFFINKEPGVLSF</sequence>
<organism evidence="1 2">
    <name type="scientific">Acacia crassicarpa</name>
    <name type="common">northern wattle</name>
    <dbReference type="NCBI Taxonomy" id="499986"/>
    <lineage>
        <taxon>Eukaryota</taxon>
        <taxon>Viridiplantae</taxon>
        <taxon>Streptophyta</taxon>
        <taxon>Embryophyta</taxon>
        <taxon>Tracheophyta</taxon>
        <taxon>Spermatophyta</taxon>
        <taxon>Magnoliopsida</taxon>
        <taxon>eudicotyledons</taxon>
        <taxon>Gunneridae</taxon>
        <taxon>Pentapetalae</taxon>
        <taxon>rosids</taxon>
        <taxon>fabids</taxon>
        <taxon>Fabales</taxon>
        <taxon>Fabaceae</taxon>
        <taxon>Caesalpinioideae</taxon>
        <taxon>mimosoid clade</taxon>
        <taxon>Acacieae</taxon>
        <taxon>Acacia</taxon>
    </lineage>
</organism>
<evidence type="ECO:0000313" key="2">
    <source>
        <dbReference type="Proteomes" id="UP001293593"/>
    </source>
</evidence>
<dbReference type="Proteomes" id="UP001293593">
    <property type="component" value="Unassembled WGS sequence"/>
</dbReference>
<gene>
    <name evidence="1" type="ORF">QN277_023039</name>
</gene>
<name>A0AAE1MJD0_9FABA</name>
<accession>A0AAE1MJD0</accession>
<dbReference type="EMBL" id="JAWXYG010000006">
    <property type="protein sequence ID" value="KAK4269947.1"/>
    <property type="molecule type" value="Genomic_DNA"/>
</dbReference>
<keyword evidence="2" id="KW-1185">Reference proteome</keyword>